<dbReference type="SUPFAM" id="SSF56645">
    <property type="entry name" value="Acyl-CoA dehydrogenase NM domain-like"/>
    <property type="match status" value="1"/>
</dbReference>
<dbReference type="Pfam" id="PF00441">
    <property type="entry name" value="Acyl-CoA_dh_1"/>
    <property type="match status" value="1"/>
</dbReference>
<evidence type="ECO:0000256" key="3">
    <source>
        <dbReference type="ARBA" id="ARBA00022630"/>
    </source>
</evidence>
<dbReference type="RefSeq" id="WP_136452219.1">
    <property type="nucleotide sequence ID" value="NZ_SSTI01000013.1"/>
</dbReference>
<feature type="domain" description="Acyl-CoA dehydrogenase/oxidase C-terminal" evidence="6">
    <location>
        <begin position="215"/>
        <end position="343"/>
    </location>
</feature>
<dbReference type="Pfam" id="PF02771">
    <property type="entry name" value="Acyl-CoA_dh_N"/>
    <property type="match status" value="1"/>
</dbReference>
<evidence type="ECO:0000256" key="1">
    <source>
        <dbReference type="ARBA" id="ARBA00001974"/>
    </source>
</evidence>
<dbReference type="InterPro" id="IPR037069">
    <property type="entry name" value="AcylCoA_DH/ox_N_sf"/>
</dbReference>
<comment type="cofactor">
    <cofactor evidence="1">
        <name>FAD</name>
        <dbReference type="ChEBI" id="CHEBI:57692"/>
    </cofactor>
</comment>
<evidence type="ECO:0000313" key="9">
    <source>
        <dbReference type="Proteomes" id="UP000308038"/>
    </source>
</evidence>
<keyword evidence="4" id="KW-0274">FAD</keyword>
<evidence type="ECO:0000313" key="8">
    <source>
        <dbReference type="EMBL" id="THG37836.1"/>
    </source>
</evidence>
<keyword evidence="3" id="KW-0285">Flavoprotein</keyword>
<proteinExistence type="inferred from homology"/>
<evidence type="ECO:0000256" key="4">
    <source>
        <dbReference type="ARBA" id="ARBA00022827"/>
    </source>
</evidence>
<name>A0ABY2QES7_9SPHN</name>
<organism evidence="8 9">
    <name type="scientific">Sphingomonas olei</name>
    <dbReference type="NCBI Taxonomy" id="1886787"/>
    <lineage>
        <taxon>Bacteria</taxon>
        <taxon>Pseudomonadati</taxon>
        <taxon>Pseudomonadota</taxon>
        <taxon>Alphaproteobacteria</taxon>
        <taxon>Sphingomonadales</taxon>
        <taxon>Sphingomonadaceae</taxon>
        <taxon>Sphingomonas</taxon>
    </lineage>
</organism>
<dbReference type="InterPro" id="IPR036250">
    <property type="entry name" value="AcylCo_DH-like_C"/>
</dbReference>
<protein>
    <submittedName>
        <fullName evidence="8">Acyl-CoA dehydrogenase</fullName>
    </submittedName>
</protein>
<comment type="caution">
    <text evidence="8">The sequence shown here is derived from an EMBL/GenBank/DDBJ whole genome shotgun (WGS) entry which is preliminary data.</text>
</comment>
<comment type="similarity">
    <text evidence="2">Belongs to the acyl-CoA dehydrogenase family.</text>
</comment>
<reference evidence="8 9" key="1">
    <citation type="submission" date="2019-04" db="EMBL/GenBank/DDBJ databases">
        <title>Microbes associate with the intestines of laboratory mice.</title>
        <authorList>
            <person name="Navarre W."/>
            <person name="Wong E."/>
            <person name="Huang K.C."/>
            <person name="Tropini C."/>
            <person name="Ng K."/>
            <person name="Yu B."/>
        </authorList>
    </citation>
    <scope>NUCLEOTIDE SEQUENCE [LARGE SCALE GENOMIC DNA]</scope>
    <source>
        <strain evidence="8 9">NM83_B4-11</strain>
    </source>
</reference>
<dbReference type="EMBL" id="SSTI01000013">
    <property type="protein sequence ID" value="THG37836.1"/>
    <property type="molecule type" value="Genomic_DNA"/>
</dbReference>
<gene>
    <name evidence="8" type="ORF">E5988_15110</name>
</gene>
<evidence type="ECO:0000256" key="5">
    <source>
        <dbReference type="ARBA" id="ARBA00023002"/>
    </source>
</evidence>
<dbReference type="InterPro" id="IPR009100">
    <property type="entry name" value="AcylCoA_DH/oxidase_NM_dom_sf"/>
</dbReference>
<accession>A0ABY2QES7</accession>
<dbReference type="PANTHER" id="PTHR43884:SF20">
    <property type="entry name" value="ACYL-COA DEHYDROGENASE FADE28"/>
    <property type="match status" value="1"/>
</dbReference>
<dbReference type="InterPro" id="IPR013786">
    <property type="entry name" value="AcylCoA_DH/ox_N"/>
</dbReference>
<evidence type="ECO:0000256" key="2">
    <source>
        <dbReference type="ARBA" id="ARBA00009347"/>
    </source>
</evidence>
<feature type="domain" description="Acyl-CoA dehydrogenase/oxidase N-terminal" evidence="7">
    <location>
        <begin position="6"/>
        <end position="118"/>
    </location>
</feature>
<dbReference type="SUPFAM" id="SSF47203">
    <property type="entry name" value="Acyl-CoA dehydrogenase C-terminal domain-like"/>
    <property type="match status" value="1"/>
</dbReference>
<evidence type="ECO:0000259" key="6">
    <source>
        <dbReference type="Pfam" id="PF00441"/>
    </source>
</evidence>
<dbReference type="PANTHER" id="PTHR43884">
    <property type="entry name" value="ACYL-COA DEHYDROGENASE"/>
    <property type="match status" value="1"/>
</dbReference>
<keyword evidence="9" id="KW-1185">Reference proteome</keyword>
<dbReference type="Gene3D" id="1.20.140.10">
    <property type="entry name" value="Butyryl-CoA Dehydrogenase, subunit A, domain 3"/>
    <property type="match status" value="1"/>
</dbReference>
<evidence type="ECO:0000259" key="7">
    <source>
        <dbReference type="Pfam" id="PF02771"/>
    </source>
</evidence>
<dbReference type="Proteomes" id="UP000308038">
    <property type="component" value="Unassembled WGS sequence"/>
</dbReference>
<dbReference type="Gene3D" id="1.10.540.10">
    <property type="entry name" value="Acyl-CoA dehydrogenase/oxidase, N-terminal domain"/>
    <property type="match status" value="1"/>
</dbReference>
<keyword evidence="5" id="KW-0560">Oxidoreductase</keyword>
<sequence length="362" mass="38309">MNFDLSDEQKMLADTARSVLAEHSPFDRLRTLIDAKAEWDDELWRALAEMGFLGAAVPEAHGGLGLSELDLGVVSEALGSANVAVPFFSSIVLAANAIQLAGSAEQKAQWLPRLASGQAVACFAGAEGPGPVIGTKTGLADGRVSGTKTPVADAGVADIAIVACDGALAIVRLDQAGVTRQRLDSFDQLRPHYRLTFDRAEADPLPATIDLADLLDRAAVQAAFEAVGGATTCLTMARDYAMERMIFGRPLASYQAIKHKLADIAVAIELARSNAYYAAWAAAEAPDDLPAAAAAARLTALAAFEAAARENLQVHGGIGYTFEANCHFFYRRERLLAVNVGQRDYWADRLIAAQPGSQARAA</sequence>
<dbReference type="InterPro" id="IPR009075">
    <property type="entry name" value="AcylCo_DH/oxidase_C"/>
</dbReference>